<dbReference type="AlphaFoldDB" id="A0A809SEI6"/>
<name>A0A809SEI6_9PROT</name>
<dbReference type="GO" id="GO:0015031">
    <property type="term" value="P:protein transport"/>
    <property type="evidence" value="ECO:0007669"/>
    <property type="project" value="UniProtKB-KW"/>
</dbReference>
<feature type="transmembrane region" description="Helical" evidence="11">
    <location>
        <begin position="20"/>
        <end position="38"/>
    </location>
</feature>
<sequence length="108" mass="11825">MFISNAYAAATGTSSPTEALMSFLPLIVIFVLFWFMIIRPQMKRAKDQGKMLEALQKGDEVITSGGQVGRIVKVSEQFVSLEIADNVVTNVQKSTITTMLPKGTIKSI</sequence>
<dbReference type="GO" id="GO:0005886">
    <property type="term" value="C:plasma membrane"/>
    <property type="evidence" value="ECO:0007669"/>
    <property type="project" value="UniProtKB-SubCell"/>
</dbReference>
<evidence type="ECO:0000256" key="3">
    <source>
        <dbReference type="ARBA" id="ARBA00014962"/>
    </source>
</evidence>
<comment type="subcellular location">
    <subcellularLocation>
        <location evidence="1">Cell membrane</location>
        <topology evidence="1">Single-pass membrane protein</topology>
    </subcellularLocation>
</comment>
<keyword evidence="8 11" id="KW-1133">Transmembrane helix</keyword>
<keyword evidence="9" id="KW-0811">Translocation</keyword>
<keyword evidence="7" id="KW-0653">Protein transport</keyword>
<evidence type="ECO:0000256" key="10">
    <source>
        <dbReference type="ARBA" id="ARBA00023136"/>
    </source>
</evidence>
<evidence type="ECO:0000256" key="9">
    <source>
        <dbReference type="ARBA" id="ARBA00023010"/>
    </source>
</evidence>
<protein>
    <recommendedName>
        <fullName evidence="3">Sec translocon accessory complex subunit YajC</fullName>
    </recommendedName>
</protein>
<evidence type="ECO:0000256" key="5">
    <source>
        <dbReference type="ARBA" id="ARBA00022475"/>
    </source>
</evidence>
<reference evidence="13" key="1">
    <citation type="submission" date="2019-11" db="EMBL/GenBank/DDBJ databases">
        <title>Isolation and characterization of a novel species in the genus Sulfuriferula.</title>
        <authorList>
            <person name="Mochizuki J."/>
            <person name="Kojima H."/>
            <person name="Fukui M."/>
        </authorList>
    </citation>
    <scope>NUCLEOTIDE SEQUENCE [LARGE SCALE GENOMIC DNA]</scope>
    <source>
        <strain evidence="13">SGTM</strain>
    </source>
</reference>
<dbReference type="Pfam" id="PF02699">
    <property type="entry name" value="YajC"/>
    <property type="match status" value="1"/>
</dbReference>
<comment type="similarity">
    <text evidence="2">Belongs to the YajC family.</text>
</comment>
<keyword evidence="5" id="KW-1003">Cell membrane</keyword>
<evidence type="ECO:0000256" key="4">
    <source>
        <dbReference type="ARBA" id="ARBA00022448"/>
    </source>
</evidence>
<dbReference type="RefSeq" id="WP_162085233.1">
    <property type="nucleotide sequence ID" value="NZ_AP021881.1"/>
</dbReference>
<dbReference type="InterPro" id="IPR003849">
    <property type="entry name" value="Preprotein_translocase_YajC"/>
</dbReference>
<gene>
    <name evidence="12" type="primary">yajC</name>
    <name evidence="12" type="ORF">SFSGTM_21650</name>
</gene>
<keyword evidence="4" id="KW-0813">Transport</keyword>
<evidence type="ECO:0000256" key="6">
    <source>
        <dbReference type="ARBA" id="ARBA00022692"/>
    </source>
</evidence>
<accession>A0A809SEI6</accession>
<evidence type="ECO:0000313" key="13">
    <source>
        <dbReference type="Proteomes" id="UP000463939"/>
    </source>
</evidence>
<keyword evidence="10 11" id="KW-0472">Membrane</keyword>
<dbReference type="EMBL" id="AP021881">
    <property type="protein sequence ID" value="BBP01457.1"/>
    <property type="molecule type" value="Genomic_DNA"/>
</dbReference>
<dbReference type="PANTHER" id="PTHR33909:SF1">
    <property type="entry name" value="SEC TRANSLOCON ACCESSORY COMPLEX SUBUNIT YAJC"/>
    <property type="match status" value="1"/>
</dbReference>
<evidence type="ECO:0000256" key="2">
    <source>
        <dbReference type="ARBA" id="ARBA00006742"/>
    </source>
</evidence>
<evidence type="ECO:0000256" key="11">
    <source>
        <dbReference type="SAM" id="Phobius"/>
    </source>
</evidence>
<dbReference type="SMART" id="SM01323">
    <property type="entry name" value="YajC"/>
    <property type="match status" value="1"/>
</dbReference>
<dbReference type="NCBIfam" id="TIGR00739">
    <property type="entry name" value="yajC"/>
    <property type="match status" value="1"/>
</dbReference>
<organism evidence="12 13">
    <name type="scientific">Sulfuriferula nivalis</name>
    <dbReference type="NCBI Taxonomy" id="2675298"/>
    <lineage>
        <taxon>Bacteria</taxon>
        <taxon>Pseudomonadati</taxon>
        <taxon>Pseudomonadota</taxon>
        <taxon>Betaproteobacteria</taxon>
        <taxon>Nitrosomonadales</taxon>
        <taxon>Sulfuricellaceae</taxon>
        <taxon>Sulfuriferula</taxon>
    </lineage>
</organism>
<dbReference type="Proteomes" id="UP000463939">
    <property type="component" value="Chromosome"/>
</dbReference>
<proteinExistence type="inferred from homology"/>
<dbReference type="KEGG" id="sniv:SFSGTM_21650"/>
<keyword evidence="6 11" id="KW-0812">Transmembrane</keyword>
<evidence type="ECO:0000256" key="1">
    <source>
        <dbReference type="ARBA" id="ARBA00004162"/>
    </source>
</evidence>
<keyword evidence="13" id="KW-1185">Reference proteome</keyword>
<evidence type="ECO:0000256" key="8">
    <source>
        <dbReference type="ARBA" id="ARBA00022989"/>
    </source>
</evidence>
<dbReference type="PANTHER" id="PTHR33909">
    <property type="entry name" value="SEC TRANSLOCON ACCESSORY COMPLEX SUBUNIT YAJC"/>
    <property type="match status" value="1"/>
</dbReference>
<evidence type="ECO:0000313" key="12">
    <source>
        <dbReference type="EMBL" id="BBP01457.1"/>
    </source>
</evidence>
<evidence type="ECO:0000256" key="7">
    <source>
        <dbReference type="ARBA" id="ARBA00022927"/>
    </source>
</evidence>
<dbReference type="PRINTS" id="PR01853">
    <property type="entry name" value="YAJCTRNLCASE"/>
</dbReference>